<dbReference type="Proteomes" id="UP000887566">
    <property type="component" value="Unplaced"/>
</dbReference>
<evidence type="ECO:0000256" key="14">
    <source>
        <dbReference type="ARBA" id="ARBA00032581"/>
    </source>
</evidence>
<feature type="chain" id="PRO_5036906445" description="Beta-mannosidase" evidence="16">
    <location>
        <begin position="18"/>
        <end position="1010"/>
    </location>
</feature>
<dbReference type="SUPFAM" id="SSF51445">
    <property type="entry name" value="(Trans)glycosidases"/>
    <property type="match status" value="1"/>
</dbReference>
<feature type="domain" description="Glycoside hydrolase family 2 catalytic" evidence="17">
    <location>
        <begin position="350"/>
        <end position="466"/>
    </location>
</feature>
<keyword evidence="13" id="KW-0326">Glycosidase</keyword>
<dbReference type="InterPro" id="IPR036156">
    <property type="entry name" value="Beta-gal/glucu_dom_sf"/>
</dbReference>
<keyword evidence="11" id="KW-0325">Glycoprotein</keyword>
<dbReference type="Gene3D" id="3.20.20.80">
    <property type="entry name" value="Glycosidases"/>
    <property type="match status" value="1"/>
</dbReference>
<dbReference type="InterPro" id="IPR013783">
    <property type="entry name" value="Ig-like_fold"/>
</dbReference>
<evidence type="ECO:0000256" key="8">
    <source>
        <dbReference type="ARBA" id="ARBA00022729"/>
    </source>
</evidence>
<dbReference type="InterPro" id="IPR041625">
    <property type="entry name" value="Beta-mannosidase_Ig"/>
</dbReference>
<dbReference type="InterPro" id="IPR008979">
    <property type="entry name" value="Galactose-bd-like_sf"/>
</dbReference>
<dbReference type="PANTHER" id="PTHR43730:SF1">
    <property type="entry name" value="BETA-MANNOSIDASE"/>
    <property type="match status" value="1"/>
</dbReference>
<evidence type="ECO:0000256" key="2">
    <source>
        <dbReference type="ARBA" id="ARBA00003150"/>
    </source>
</evidence>
<dbReference type="InterPro" id="IPR050887">
    <property type="entry name" value="Beta-mannosidase_GH2"/>
</dbReference>
<comment type="subcellular location">
    <subcellularLocation>
        <location evidence="3">Lysosome</location>
    </subcellularLocation>
</comment>
<dbReference type="Pfam" id="PF17753">
    <property type="entry name" value="Ig_mannosidase"/>
    <property type="match status" value="1"/>
</dbReference>
<feature type="signal peptide" evidence="16">
    <location>
        <begin position="1"/>
        <end position="17"/>
    </location>
</feature>
<dbReference type="Gene3D" id="2.60.120.260">
    <property type="entry name" value="Galactose-binding domain-like"/>
    <property type="match status" value="1"/>
</dbReference>
<evidence type="ECO:0000256" key="9">
    <source>
        <dbReference type="ARBA" id="ARBA00022801"/>
    </source>
</evidence>
<evidence type="ECO:0000259" key="17">
    <source>
        <dbReference type="Pfam" id="PF02836"/>
    </source>
</evidence>
<keyword evidence="9" id="KW-0378">Hydrolase</keyword>
<evidence type="ECO:0000256" key="5">
    <source>
        <dbReference type="ARBA" id="ARBA00011245"/>
    </source>
</evidence>
<dbReference type="Pfam" id="PF22666">
    <property type="entry name" value="Glyco_hydro_2_N2"/>
    <property type="match status" value="1"/>
</dbReference>
<evidence type="ECO:0000256" key="7">
    <source>
        <dbReference type="ARBA" id="ARBA00015707"/>
    </source>
</evidence>
<dbReference type="EC" id="3.2.1.25" evidence="6"/>
<evidence type="ECO:0000256" key="10">
    <source>
        <dbReference type="ARBA" id="ARBA00023157"/>
    </source>
</evidence>
<dbReference type="FunFam" id="3.20.20.80:FF:000050">
    <property type="entry name" value="Beta-mannosidase B"/>
    <property type="match status" value="1"/>
</dbReference>
<feature type="domain" description="Beta-mannosidase Ig-fold" evidence="18">
    <location>
        <begin position="846"/>
        <end position="917"/>
    </location>
</feature>
<dbReference type="SUPFAM" id="SSF49785">
    <property type="entry name" value="Galactose-binding domain-like"/>
    <property type="match status" value="1"/>
</dbReference>
<comment type="subunit">
    <text evidence="5">Monomer.</text>
</comment>
<protein>
    <recommendedName>
        <fullName evidence="7">Beta-mannosidase</fullName>
        <ecNumber evidence="6">3.2.1.25</ecNumber>
    </recommendedName>
    <alternativeName>
        <fullName evidence="14">Lysosomal beta A mannosidase</fullName>
    </alternativeName>
    <alternativeName>
        <fullName evidence="15">Mannanase</fullName>
    </alternativeName>
</protein>
<evidence type="ECO:0000313" key="20">
    <source>
        <dbReference type="Proteomes" id="UP000887566"/>
    </source>
</evidence>
<evidence type="ECO:0000256" key="3">
    <source>
        <dbReference type="ARBA" id="ARBA00004371"/>
    </source>
</evidence>
<name>A0A914W5M2_9BILA</name>
<organism evidence="20 21">
    <name type="scientific">Plectus sambesii</name>
    <dbReference type="NCBI Taxonomy" id="2011161"/>
    <lineage>
        <taxon>Eukaryota</taxon>
        <taxon>Metazoa</taxon>
        <taxon>Ecdysozoa</taxon>
        <taxon>Nematoda</taxon>
        <taxon>Chromadorea</taxon>
        <taxon>Plectida</taxon>
        <taxon>Plectina</taxon>
        <taxon>Plectoidea</taxon>
        <taxon>Plectidae</taxon>
        <taxon>Plectus</taxon>
    </lineage>
</organism>
<evidence type="ECO:0000256" key="11">
    <source>
        <dbReference type="ARBA" id="ARBA00023180"/>
    </source>
</evidence>
<keyword evidence="12" id="KW-0458">Lysosome</keyword>
<dbReference type="InterPro" id="IPR054593">
    <property type="entry name" value="Beta-mannosidase-like_N2"/>
</dbReference>
<dbReference type="SUPFAM" id="SSF49303">
    <property type="entry name" value="beta-Galactosidase/glucuronidase domain"/>
    <property type="match status" value="1"/>
</dbReference>
<evidence type="ECO:0000256" key="1">
    <source>
        <dbReference type="ARBA" id="ARBA00000829"/>
    </source>
</evidence>
<evidence type="ECO:0000313" key="21">
    <source>
        <dbReference type="WBParaSite" id="PSAMB.scaffold330size56329.g4931.t1"/>
    </source>
</evidence>
<dbReference type="FunFam" id="2.60.120.260:FF:000060">
    <property type="entry name" value="Probable beta-mannosidase"/>
    <property type="match status" value="1"/>
</dbReference>
<dbReference type="GO" id="GO:0005764">
    <property type="term" value="C:lysosome"/>
    <property type="evidence" value="ECO:0007669"/>
    <property type="project" value="UniProtKB-SubCell"/>
</dbReference>
<keyword evidence="10" id="KW-1015">Disulfide bond</keyword>
<dbReference type="Gene3D" id="2.60.40.10">
    <property type="entry name" value="Immunoglobulins"/>
    <property type="match status" value="2"/>
</dbReference>
<dbReference type="InterPro" id="IPR006103">
    <property type="entry name" value="Glyco_hydro_2_cat"/>
</dbReference>
<dbReference type="AlphaFoldDB" id="A0A914W5M2"/>
<dbReference type="PANTHER" id="PTHR43730">
    <property type="entry name" value="BETA-MANNOSIDASE"/>
    <property type="match status" value="1"/>
</dbReference>
<evidence type="ECO:0000256" key="15">
    <source>
        <dbReference type="ARBA" id="ARBA00033445"/>
    </source>
</evidence>
<dbReference type="Pfam" id="PF02836">
    <property type="entry name" value="Glyco_hydro_2_C"/>
    <property type="match status" value="1"/>
</dbReference>
<feature type="domain" description="Beta-mannosidase-like galactose-binding" evidence="19">
    <location>
        <begin position="27"/>
        <end position="208"/>
    </location>
</feature>
<comment type="similarity">
    <text evidence="4">Belongs to the glycosyl hydrolase 2 family.</text>
</comment>
<sequence>MVRFTLLLWLMVHAGDGQRIDLTGSEWSFRGSDPEVAKFAGPAHVPGDIFTDMRNAKLIPDPLIGNNGESLQWIASSNWTYERVFNVDAALLKRSSLVFVSEGLDTVADVLINGLLVATCDNQFRAVVVDVKRVLKAGDNTLTVHFQSPVTYAKRREEQYTLSVGHSVPPSCPLTVQHGQCHANFIRKAQSSFSWDWGPSFPTVGLWKNVFIEPVDYCFFRRISAVPVRAADDGAWSVHVELFLYCAEAVDIAATVRIPELAIRQSVTVRSTGGGPTVVSLNLIVPSGDVQLWWPNGYGAQKLYDVQASLTFPDEKPIMSDIIQIGFRSVRLVQDLVDDKNASKGRTFFFEINDVPVFLKGSNWIPADPFQSRVDKNRLEFLFASMREANMNAVRVWGGGVYESDMFYRLADKAGIMIWQDAMFACALYPTNAEFLSNVGAELVEQVNRLKYHPSIVIWAGNNENEVAIRGHWWREENFPEDAMVKDYVKLYKDTIAPIVREVDFGSRPYVLSSPSNGVETEMEGGVAREPGDPAFGDIHFYDYLNDAWKESTFMIPRCASEYGYQSLPTGATLRQAIGTDDWNYFGSLLLHRQHHIAGNIEMLFMAFSHFAIPGCRAKFAEGRTFHDAYDTLAVCPSNLLNDTSFLDAMIYLSQMHQGIAYQAQTEHYRRWRSDLNGAGLGKTMCALYWQLNDIWAAPSWSSIDHGLRWKATHYFARRFFAPLIVSLYMDETDTLRVTVVSDLTTDVPNATVVIDQLAYSNGFTPVYTYRVKMNIRALSAVGVPLTERVHKKRSVKAQSTDFIIRARLLDSSGSVISPDSVLLPNRLFDVGPDAFGDVTALKVSETGEAGRVKIVLSSKAIAPLVWLEVEDALGWFDDNAFTMTTATKTVVFHSWYGNVTADQVRQALSIVSLKDCWAPSDRPKCSLIGIGSGFVMRLGRISLLLEGQRVTSGRPVASVVIDEAVVGPASAVATANDGQTSSTPTRRRPAVPAVYPLLHSQLALLVSHQ</sequence>
<accession>A0A914W5M2</accession>
<keyword evidence="20" id="KW-1185">Reference proteome</keyword>
<comment type="function">
    <text evidence="2">Exoglycosidase that cleaves the single beta-linked mannose residue from the non-reducing end of all N-linked glycoprotein oligosaccharides.</text>
</comment>
<evidence type="ECO:0000256" key="4">
    <source>
        <dbReference type="ARBA" id="ARBA00007401"/>
    </source>
</evidence>
<dbReference type="WBParaSite" id="PSAMB.scaffold330size56329.g4931.t1">
    <property type="protein sequence ID" value="PSAMB.scaffold330size56329.g4931.t1"/>
    <property type="gene ID" value="PSAMB.scaffold330size56329.g4931"/>
</dbReference>
<reference evidence="21" key="1">
    <citation type="submission" date="2022-11" db="UniProtKB">
        <authorList>
            <consortium name="WormBaseParasite"/>
        </authorList>
    </citation>
    <scope>IDENTIFICATION</scope>
</reference>
<evidence type="ECO:0000259" key="19">
    <source>
        <dbReference type="Pfam" id="PF22666"/>
    </source>
</evidence>
<dbReference type="GO" id="GO:0005975">
    <property type="term" value="P:carbohydrate metabolic process"/>
    <property type="evidence" value="ECO:0007669"/>
    <property type="project" value="InterPro"/>
</dbReference>
<evidence type="ECO:0000256" key="6">
    <source>
        <dbReference type="ARBA" id="ARBA00012754"/>
    </source>
</evidence>
<evidence type="ECO:0000256" key="13">
    <source>
        <dbReference type="ARBA" id="ARBA00023295"/>
    </source>
</evidence>
<dbReference type="InterPro" id="IPR017853">
    <property type="entry name" value="GH"/>
</dbReference>
<dbReference type="GO" id="GO:0006516">
    <property type="term" value="P:glycoprotein catabolic process"/>
    <property type="evidence" value="ECO:0007669"/>
    <property type="project" value="TreeGrafter"/>
</dbReference>
<dbReference type="GO" id="GO:0004567">
    <property type="term" value="F:beta-mannosidase activity"/>
    <property type="evidence" value="ECO:0007669"/>
    <property type="project" value="UniProtKB-EC"/>
</dbReference>
<evidence type="ECO:0000256" key="12">
    <source>
        <dbReference type="ARBA" id="ARBA00023228"/>
    </source>
</evidence>
<comment type="catalytic activity">
    <reaction evidence="1">
        <text>Hydrolysis of terminal, non-reducing beta-D-mannose residues in beta-D-mannosides.</text>
        <dbReference type="EC" id="3.2.1.25"/>
    </reaction>
</comment>
<evidence type="ECO:0000259" key="18">
    <source>
        <dbReference type="Pfam" id="PF17753"/>
    </source>
</evidence>
<proteinExistence type="inferred from homology"/>
<keyword evidence="8 16" id="KW-0732">Signal</keyword>
<evidence type="ECO:0000256" key="16">
    <source>
        <dbReference type="SAM" id="SignalP"/>
    </source>
</evidence>